<organism evidence="1">
    <name type="scientific">termite gut metagenome</name>
    <dbReference type="NCBI Taxonomy" id="433724"/>
    <lineage>
        <taxon>unclassified sequences</taxon>
        <taxon>metagenomes</taxon>
        <taxon>organismal metagenomes</taxon>
    </lineage>
</organism>
<protein>
    <submittedName>
        <fullName evidence="1">Uncharacterized protein</fullName>
    </submittedName>
</protein>
<reference evidence="1" key="1">
    <citation type="submission" date="2019-03" db="EMBL/GenBank/DDBJ databases">
        <title>Single cell metagenomics reveals metabolic interactions within the superorganism composed of flagellate Streblomastix strix and complex community of Bacteroidetes bacteria on its surface.</title>
        <authorList>
            <person name="Treitli S.C."/>
            <person name="Kolisko M."/>
            <person name="Husnik F."/>
            <person name="Keeling P."/>
            <person name="Hampl V."/>
        </authorList>
    </citation>
    <scope>NUCLEOTIDE SEQUENCE</scope>
    <source>
        <strain evidence="1">STM</strain>
    </source>
</reference>
<sequence length="79" mass="9513">MKYIVRAEMYENNTFTIKYYASIHKKLDAYKKYSMLTNQYNARKIFNVCINIFLILLKNIRMPHLRSMGQVLSTIKMIK</sequence>
<dbReference type="EMBL" id="SNRY01000130">
    <property type="protein sequence ID" value="KAA6346443.1"/>
    <property type="molecule type" value="Genomic_DNA"/>
</dbReference>
<accession>A0A5J4SM66</accession>
<comment type="caution">
    <text evidence="1">The sequence shown here is derived from an EMBL/GenBank/DDBJ whole genome shotgun (WGS) entry which is preliminary data.</text>
</comment>
<dbReference type="AlphaFoldDB" id="A0A5J4SM66"/>
<evidence type="ECO:0000313" key="1">
    <source>
        <dbReference type="EMBL" id="KAA6346443.1"/>
    </source>
</evidence>
<name>A0A5J4SM66_9ZZZZ</name>
<proteinExistence type="predicted"/>
<gene>
    <name evidence="1" type="ORF">EZS27_006023</name>
</gene>